<name>T1GDF3_MEGSC</name>
<evidence type="ECO:0000313" key="1">
    <source>
        <dbReference type="EnsemblMetazoa" id="MESCA001339-PA"/>
    </source>
</evidence>
<dbReference type="AlphaFoldDB" id="T1GDF3"/>
<keyword evidence="2" id="KW-1185">Reference proteome</keyword>
<dbReference type="EMBL" id="CAQQ02069708">
    <property type="status" value="NOT_ANNOTATED_CDS"/>
    <property type="molecule type" value="Genomic_DNA"/>
</dbReference>
<dbReference type="EnsemblMetazoa" id="MESCA001339-RA">
    <property type="protein sequence ID" value="MESCA001339-PA"/>
    <property type="gene ID" value="MESCA001339"/>
</dbReference>
<proteinExistence type="predicted"/>
<accession>T1GDF3</accession>
<dbReference type="Proteomes" id="UP000015102">
    <property type="component" value="Unassembled WGS sequence"/>
</dbReference>
<evidence type="ECO:0000313" key="2">
    <source>
        <dbReference type="Proteomes" id="UP000015102"/>
    </source>
</evidence>
<dbReference type="HOGENOM" id="CLU_2725080_0_0_1"/>
<dbReference type="EMBL" id="CAQQ02069709">
    <property type="status" value="NOT_ANNOTATED_CDS"/>
    <property type="molecule type" value="Genomic_DNA"/>
</dbReference>
<reference evidence="2" key="1">
    <citation type="submission" date="2013-02" db="EMBL/GenBank/DDBJ databases">
        <authorList>
            <person name="Hughes D."/>
        </authorList>
    </citation>
    <scope>NUCLEOTIDE SEQUENCE</scope>
    <source>
        <strain>Durham</strain>
        <strain evidence="2">NC isolate 2 -- Noor lab</strain>
    </source>
</reference>
<reference evidence="1" key="2">
    <citation type="submission" date="2015-06" db="UniProtKB">
        <authorList>
            <consortium name="EnsemblMetazoa"/>
        </authorList>
    </citation>
    <scope>IDENTIFICATION</scope>
</reference>
<protein>
    <submittedName>
        <fullName evidence="1">Uncharacterized protein</fullName>
    </submittedName>
</protein>
<sequence length="72" mass="8157">MTIVCDLIVNYLTAGTTTENFRKIRRFRKGDALVMLSANIYNGKIIFNKSNQILAYVDDIELIVRSSNNISS</sequence>
<organism evidence="1 2">
    <name type="scientific">Megaselia scalaris</name>
    <name type="common">Humpbacked fly</name>
    <name type="synonym">Phora scalaris</name>
    <dbReference type="NCBI Taxonomy" id="36166"/>
    <lineage>
        <taxon>Eukaryota</taxon>
        <taxon>Metazoa</taxon>
        <taxon>Ecdysozoa</taxon>
        <taxon>Arthropoda</taxon>
        <taxon>Hexapoda</taxon>
        <taxon>Insecta</taxon>
        <taxon>Pterygota</taxon>
        <taxon>Neoptera</taxon>
        <taxon>Endopterygota</taxon>
        <taxon>Diptera</taxon>
        <taxon>Brachycera</taxon>
        <taxon>Muscomorpha</taxon>
        <taxon>Platypezoidea</taxon>
        <taxon>Phoridae</taxon>
        <taxon>Megaseliini</taxon>
        <taxon>Megaselia</taxon>
    </lineage>
</organism>